<evidence type="ECO:0000313" key="1">
    <source>
        <dbReference type="EMBL" id="PMD12407.1"/>
    </source>
</evidence>
<gene>
    <name evidence="1" type="ORF">NA56DRAFT_713186</name>
</gene>
<protein>
    <submittedName>
        <fullName evidence="1">Uncharacterized protein</fullName>
    </submittedName>
</protein>
<accession>A0A2J6PEF3</accession>
<dbReference type="AlphaFoldDB" id="A0A2J6PEF3"/>
<proteinExistence type="predicted"/>
<dbReference type="Proteomes" id="UP000235672">
    <property type="component" value="Unassembled WGS sequence"/>
</dbReference>
<dbReference type="EMBL" id="KZ613551">
    <property type="protein sequence ID" value="PMD12407.1"/>
    <property type="molecule type" value="Genomic_DNA"/>
</dbReference>
<keyword evidence="2" id="KW-1185">Reference proteome</keyword>
<sequence>MEEGEEFQGRREHFYSAGHLTNDRNYNYPARKPCGNIKDAIHKPAITRSWRCDSRTNRKLGLIDSWTPDEYTSSKLNVQEHTDIVPARPEHWPGQKIGCPLDHIRSFSKPFEPVWEDSKTWLNPSLRVESISMLKASPLKWACQIRMRCPGPSIKPAWSKFTRRPQMTKRFLVHPLPISKRTIH</sequence>
<name>A0A2J6PEF3_9HELO</name>
<organism evidence="1 2">
    <name type="scientific">Hyaloscypha hepaticicola</name>
    <dbReference type="NCBI Taxonomy" id="2082293"/>
    <lineage>
        <taxon>Eukaryota</taxon>
        <taxon>Fungi</taxon>
        <taxon>Dikarya</taxon>
        <taxon>Ascomycota</taxon>
        <taxon>Pezizomycotina</taxon>
        <taxon>Leotiomycetes</taxon>
        <taxon>Helotiales</taxon>
        <taxon>Hyaloscyphaceae</taxon>
        <taxon>Hyaloscypha</taxon>
    </lineage>
</organism>
<evidence type="ECO:0000313" key="2">
    <source>
        <dbReference type="Proteomes" id="UP000235672"/>
    </source>
</evidence>
<reference evidence="1 2" key="1">
    <citation type="submission" date="2016-05" db="EMBL/GenBank/DDBJ databases">
        <title>A degradative enzymes factory behind the ericoid mycorrhizal symbiosis.</title>
        <authorList>
            <consortium name="DOE Joint Genome Institute"/>
            <person name="Martino E."/>
            <person name="Morin E."/>
            <person name="Grelet G."/>
            <person name="Kuo A."/>
            <person name="Kohler A."/>
            <person name="Daghino S."/>
            <person name="Barry K."/>
            <person name="Choi C."/>
            <person name="Cichocki N."/>
            <person name="Clum A."/>
            <person name="Copeland A."/>
            <person name="Hainaut M."/>
            <person name="Haridas S."/>
            <person name="Labutti K."/>
            <person name="Lindquist E."/>
            <person name="Lipzen A."/>
            <person name="Khouja H.-R."/>
            <person name="Murat C."/>
            <person name="Ohm R."/>
            <person name="Olson A."/>
            <person name="Spatafora J."/>
            <person name="Veneault-Fourrey C."/>
            <person name="Henrissat B."/>
            <person name="Grigoriev I."/>
            <person name="Martin F."/>
            <person name="Perotto S."/>
        </authorList>
    </citation>
    <scope>NUCLEOTIDE SEQUENCE [LARGE SCALE GENOMIC DNA]</scope>
    <source>
        <strain evidence="1 2">UAMH 7357</strain>
    </source>
</reference>